<dbReference type="InterPro" id="IPR051686">
    <property type="entry name" value="Lipoprotein_DolP"/>
</dbReference>
<dbReference type="InterPro" id="IPR007055">
    <property type="entry name" value="BON_dom"/>
</dbReference>
<organism evidence="2">
    <name type="scientific">Salinispirillum sp. LH 10-3-1</name>
    <dbReference type="NCBI Taxonomy" id="2952525"/>
    <lineage>
        <taxon>Bacteria</taxon>
        <taxon>Pseudomonadati</taxon>
        <taxon>Pseudomonadota</taxon>
        <taxon>Gammaproteobacteria</taxon>
        <taxon>Oceanospirillales</taxon>
        <taxon>Saccharospirillaceae</taxon>
        <taxon>Salinispirillum</taxon>
    </lineage>
</organism>
<dbReference type="PROSITE" id="PS51257">
    <property type="entry name" value="PROKAR_LIPOPROTEIN"/>
    <property type="match status" value="1"/>
</dbReference>
<protein>
    <submittedName>
        <fullName evidence="2">BON domain-containing protein</fullName>
    </submittedName>
</protein>
<gene>
    <name evidence="2" type="ORF">NFC81_04025</name>
</gene>
<proteinExistence type="predicted"/>
<sequence length="187" mass="20613">MRVTLPLIVLTGFLLTGCGLFGSSGQEQRVDEPGLTVGEIIDDNALENRIREGLINADPRFADARVYVTSHNARVLLTGQVPDAEMVRKATEVARSMRRIRILHNELTVSDSPSLDVRASDQWISVRVKSKMLSTADFPSRKVVITTENGTVYLMGVVSVNEGRRAELLAAEVNGVQRVVSLFDYVE</sequence>
<evidence type="ECO:0000313" key="2">
    <source>
        <dbReference type="EMBL" id="WLD58963.1"/>
    </source>
</evidence>
<reference evidence="2" key="1">
    <citation type="submission" date="2022-07" db="EMBL/GenBank/DDBJ databases">
        <title>Complete genome sequence of Salinispirillum sp. LH10-3-1 capable of multiple carbohydrate inversion isolated from a soda lake.</title>
        <authorList>
            <person name="Liu J."/>
            <person name="Zhai Y."/>
            <person name="Zhang H."/>
            <person name="Yang H."/>
            <person name="Qu J."/>
            <person name="Li J."/>
        </authorList>
    </citation>
    <scope>NUCLEOTIDE SEQUENCE</scope>
    <source>
        <strain evidence="2">LH 10-3-1</strain>
    </source>
</reference>
<feature type="domain" description="BON" evidence="1">
    <location>
        <begin position="42"/>
        <end position="111"/>
    </location>
</feature>
<name>A0AB38YIM0_9GAMM</name>
<dbReference type="RefSeq" id="WP_304996251.1">
    <property type="nucleotide sequence ID" value="NZ_CP101717.1"/>
</dbReference>
<dbReference type="AlphaFoldDB" id="A0AB38YIM0"/>
<feature type="domain" description="BON" evidence="1">
    <location>
        <begin position="120"/>
        <end position="187"/>
    </location>
</feature>
<dbReference type="PANTHER" id="PTHR34606:SF4">
    <property type="entry name" value="OUTER MEMBRANE LIPOPROTEIN DOLP"/>
    <property type="match status" value="1"/>
</dbReference>
<dbReference type="PANTHER" id="PTHR34606">
    <property type="entry name" value="BON DOMAIN-CONTAINING PROTEIN"/>
    <property type="match status" value="1"/>
</dbReference>
<dbReference type="Pfam" id="PF04972">
    <property type="entry name" value="BON"/>
    <property type="match status" value="2"/>
</dbReference>
<dbReference type="PROSITE" id="PS50914">
    <property type="entry name" value="BON"/>
    <property type="match status" value="2"/>
</dbReference>
<dbReference type="EMBL" id="CP101717">
    <property type="protein sequence ID" value="WLD58963.1"/>
    <property type="molecule type" value="Genomic_DNA"/>
</dbReference>
<accession>A0AB38YIM0</accession>
<evidence type="ECO:0000259" key="1">
    <source>
        <dbReference type="PROSITE" id="PS50914"/>
    </source>
</evidence>